<comment type="caution">
    <text evidence="6">The sequence shown here is derived from an EMBL/GenBank/DDBJ whole genome shotgun (WGS) entry which is preliminary data.</text>
</comment>
<evidence type="ECO:0000313" key="6">
    <source>
        <dbReference type="EMBL" id="MCD7111388.1"/>
    </source>
</evidence>
<evidence type="ECO:0000313" key="7">
    <source>
        <dbReference type="Proteomes" id="UP001139089"/>
    </source>
</evidence>
<name>A0A9X1T940_9HYPH</name>
<sequence length="454" mass="50776">MFLTFETYWHGEWHISAVARIKDQSLGYEGHSDVEYELDYFVDTAAADFHTEKPVKDARALSINYPVSLERYYRQTWPPFMLDLMPQGHARRKLAEHLRIGVDARASDLPLLLRAGGNPIGNLRIKEAAEAEEQRLAAVRRVGVTERDILERTDLFVEVVDRFGMIASGSSGLQGEWPKASMTLASDGLYYPDAFVHDDEAVRHVIVKLLRSRDEQDRLILEGEAGYSKLAQELGLHVHEPSVYAEGVLIIPRFDRQVKDGVVQRFGQESMVSALGVAEFGHLASHEDYIDVLRRNSEEPFADILEYMKRDIANRAFGNPDNHGRNTALSKGPDGSVRLAPLFDFAPMRLAAEGIARSTRWAAMREIHRDTAPDWLTVCQAVFPDNPCEAQGLLDEISGFAEKILSLGNLNAFGIRDDVSKRAAANLIPVCEGVLEASSRRHEFMTTGNSSCPK</sequence>
<proteinExistence type="inferred from homology"/>
<organism evidence="6 7">
    <name type="scientific">Rhizobium quercicola</name>
    <dbReference type="NCBI Taxonomy" id="2901226"/>
    <lineage>
        <taxon>Bacteria</taxon>
        <taxon>Pseudomonadati</taxon>
        <taxon>Pseudomonadota</taxon>
        <taxon>Alphaproteobacteria</taxon>
        <taxon>Hyphomicrobiales</taxon>
        <taxon>Rhizobiaceae</taxon>
        <taxon>Rhizobium/Agrobacterium group</taxon>
        <taxon>Rhizobium</taxon>
    </lineage>
</organism>
<dbReference type="InterPro" id="IPR016869">
    <property type="entry name" value="UCP028135_HipA-like"/>
</dbReference>
<keyword evidence="7" id="KW-1185">Reference proteome</keyword>
<dbReference type="AlphaFoldDB" id="A0A9X1T940"/>
<dbReference type="Pfam" id="PF13657">
    <property type="entry name" value="Couple_hipA"/>
    <property type="match status" value="1"/>
</dbReference>
<reference evidence="6" key="1">
    <citation type="submission" date="2021-12" db="EMBL/GenBank/DDBJ databases">
        <authorList>
            <person name="Li Y."/>
        </authorList>
    </citation>
    <scope>NUCLEOTIDE SEQUENCE</scope>
    <source>
        <strain evidence="6">DKSPLA3</strain>
    </source>
</reference>
<evidence type="ECO:0000259" key="4">
    <source>
        <dbReference type="Pfam" id="PF07804"/>
    </source>
</evidence>
<evidence type="ECO:0000256" key="3">
    <source>
        <dbReference type="ARBA" id="ARBA00022777"/>
    </source>
</evidence>
<dbReference type="PIRSF" id="PIRSF028135">
    <property type="entry name" value="UCP028135_HipA-like"/>
    <property type="match status" value="1"/>
</dbReference>
<dbReference type="GO" id="GO:0004674">
    <property type="term" value="F:protein serine/threonine kinase activity"/>
    <property type="evidence" value="ECO:0007669"/>
    <property type="project" value="TreeGrafter"/>
</dbReference>
<dbReference type="PANTHER" id="PTHR37419:SF8">
    <property type="entry name" value="TOXIN YJJJ"/>
    <property type="match status" value="1"/>
</dbReference>
<dbReference type="RefSeq" id="WP_231816469.1">
    <property type="nucleotide sequence ID" value="NZ_JAJOZR010000015.1"/>
</dbReference>
<dbReference type="InterPro" id="IPR052028">
    <property type="entry name" value="HipA_Ser/Thr_kinase"/>
</dbReference>
<comment type="similarity">
    <text evidence="1">Belongs to the HipA Ser/Thr kinase family.</text>
</comment>
<dbReference type="Pfam" id="PF07804">
    <property type="entry name" value="HipA_C"/>
    <property type="match status" value="1"/>
</dbReference>
<evidence type="ECO:0000259" key="5">
    <source>
        <dbReference type="Pfam" id="PF13657"/>
    </source>
</evidence>
<evidence type="ECO:0000256" key="1">
    <source>
        <dbReference type="ARBA" id="ARBA00010164"/>
    </source>
</evidence>
<keyword evidence="2" id="KW-0808">Transferase</keyword>
<dbReference type="InterPro" id="IPR017508">
    <property type="entry name" value="HipA_N1"/>
</dbReference>
<dbReference type="EMBL" id="JAJOZR010000015">
    <property type="protein sequence ID" value="MCD7111388.1"/>
    <property type="molecule type" value="Genomic_DNA"/>
</dbReference>
<protein>
    <submittedName>
        <fullName evidence="6">HipA domain-containing protein</fullName>
    </submittedName>
</protein>
<keyword evidence="3" id="KW-0418">Kinase</keyword>
<dbReference type="Proteomes" id="UP001139089">
    <property type="component" value="Unassembled WGS sequence"/>
</dbReference>
<feature type="domain" description="HipA N-terminal subdomain 1" evidence="5">
    <location>
        <begin position="52"/>
        <end position="125"/>
    </location>
</feature>
<feature type="domain" description="HipA-like C-terminal" evidence="4">
    <location>
        <begin position="173"/>
        <end position="395"/>
    </location>
</feature>
<evidence type="ECO:0000256" key="2">
    <source>
        <dbReference type="ARBA" id="ARBA00022679"/>
    </source>
</evidence>
<dbReference type="GO" id="GO:0005829">
    <property type="term" value="C:cytosol"/>
    <property type="evidence" value="ECO:0007669"/>
    <property type="project" value="TreeGrafter"/>
</dbReference>
<dbReference type="PANTHER" id="PTHR37419">
    <property type="entry name" value="SERINE/THREONINE-PROTEIN KINASE TOXIN HIPA"/>
    <property type="match status" value="1"/>
</dbReference>
<accession>A0A9X1T940</accession>
<gene>
    <name evidence="6" type="ORF">LRX75_20315</name>
</gene>
<dbReference type="InterPro" id="IPR012893">
    <property type="entry name" value="HipA-like_C"/>
</dbReference>